<feature type="domain" description="Elongation factor P C-terminal" evidence="10">
    <location>
        <begin position="128"/>
        <end position="183"/>
    </location>
</feature>
<dbReference type="Proteomes" id="UP000231464">
    <property type="component" value="Unassembled WGS sequence"/>
</dbReference>
<comment type="similarity">
    <text evidence="3 7 9">Belongs to the elongation factor P family.</text>
</comment>
<dbReference type="UniPathway" id="UPA00345"/>
<keyword evidence="6 7" id="KW-0648">Protein biosynthesis</keyword>
<evidence type="ECO:0000256" key="7">
    <source>
        <dbReference type="HAMAP-Rule" id="MF_00141"/>
    </source>
</evidence>
<evidence type="ECO:0000256" key="8">
    <source>
        <dbReference type="NCBIfam" id="TIGR00038"/>
    </source>
</evidence>
<dbReference type="InterPro" id="IPR013852">
    <property type="entry name" value="Transl_elong_P/YeiP_CS"/>
</dbReference>
<dbReference type="FunFam" id="2.40.50.140:FF:000004">
    <property type="entry name" value="Elongation factor P"/>
    <property type="match status" value="1"/>
</dbReference>
<dbReference type="InterPro" id="IPR013185">
    <property type="entry name" value="Transl_elong_KOW-like"/>
</dbReference>
<dbReference type="NCBIfam" id="NF001810">
    <property type="entry name" value="PRK00529.1"/>
    <property type="match status" value="1"/>
</dbReference>
<accession>A0A2M6WAD9</accession>
<evidence type="ECO:0000256" key="6">
    <source>
        <dbReference type="ARBA" id="ARBA00022917"/>
    </source>
</evidence>
<dbReference type="CDD" id="cd04470">
    <property type="entry name" value="S1_EF-P_repeat_1"/>
    <property type="match status" value="1"/>
</dbReference>
<comment type="pathway">
    <text evidence="2 7">Protein biosynthesis; polypeptide chain elongation.</text>
</comment>
<comment type="function">
    <text evidence="7">Involved in peptide bond synthesis. Stimulates efficient translation and peptide-bond synthesis on native or reconstituted 70S ribosomes in vitro. Probably functions indirectly by altering the affinity of the ribosome for aminoacyl-tRNA, thus increasing their reactivity as acceptors for peptidyl transferase.</text>
</comment>
<evidence type="ECO:0000256" key="2">
    <source>
        <dbReference type="ARBA" id="ARBA00004815"/>
    </source>
</evidence>
<dbReference type="PIRSF" id="PIRSF005901">
    <property type="entry name" value="EF-P"/>
    <property type="match status" value="1"/>
</dbReference>
<dbReference type="GO" id="GO:0003746">
    <property type="term" value="F:translation elongation factor activity"/>
    <property type="evidence" value="ECO:0007669"/>
    <property type="project" value="UniProtKB-UniRule"/>
</dbReference>
<evidence type="ECO:0000256" key="5">
    <source>
        <dbReference type="ARBA" id="ARBA00022768"/>
    </source>
</evidence>
<dbReference type="PROSITE" id="PS01275">
    <property type="entry name" value="EFP"/>
    <property type="match status" value="1"/>
</dbReference>
<dbReference type="GO" id="GO:0043043">
    <property type="term" value="P:peptide biosynthetic process"/>
    <property type="evidence" value="ECO:0007669"/>
    <property type="project" value="InterPro"/>
</dbReference>
<dbReference type="InterPro" id="IPR001059">
    <property type="entry name" value="Transl_elong_P/YeiP_cen"/>
</dbReference>
<keyword evidence="4 7" id="KW-0963">Cytoplasm</keyword>
<dbReference type="SUPFAM" id="SSF50249">
    <property type="entry name" value="Nucleic acid-binding proteins"/>
    <property type="match status" value="2"/>
</dbReference>
<dbReference type="PANTHER" id="PTHR30053">
    <property type="entry name" value="ELONGATION FACTOR P"/>
    <property type="match status" value="1"/>
</dbReference>
<dbReference type="FunFam" id="2.40.50.140:FF:000009">
    <property type="entry name" value="Elongation factor P"/>
    <property type="match status" value="1"/>
</dbReference>
<feature type="domain" description="Translation elongation factor P/YeiP central" evidence="11">
    <location>
        <begin position="67"/>
        <end position="120"/>
    </location>
</feature>
<comment type="caution">
    <text evidence="12">The sequence shown here is derived from an EMBL/GenBank/DDBJ whole genome shotgun (WGS) entry which is preliminary data.</text>
</comment>
<dbReference type="Pfam" id="PF08207">
    <property type="entry name" value="EFP_N"/>
    <property type="match status" value="1"/>
</dbReference>
<dbReference type="GO" id="GO:0005829">
    <property type="term" value="C:cytosol"/>
    <property type="evidence" value="ECO:0007669"/>
    <property type="project" value="UniProtKB-ARBA"/>
</dbReference>
<protein>
    <recommendedName>
        <fullName evidence="7 8">Elongation factor P</fullName>
        <shortName evidence="7">EF-P</shortName>
    </recommendedName>
</protein>
<dbReference type="SUPFAM" id="SSF50104">
    <property type="entry name" value="Translation proteins SH3-like domain"/>
    <property type="match status" value="1"/>
</dbReference>
<evidence type="ECO:0000313" key="12">
    <source>
        <dbReference type="EMBL" id="PIT89770.1"/>
    </source>
</evidence>
<dbReference type="HAMAP" id="MF_00141">
    <property type="entry name" value="EF_P"/>
    <property type="match status" value="1"/>
</dbReference>
<evidence type="ECO:0000256" key="4">
    <source>
        <dbReference type="ARBA" id="ARBA00022490"/>
    </source>
</evidence>
<evidence type="ECO:0000256" key="1">
    <source>
        <dbReference type="ARBA" id="ARBA00004496"/>
    </source>
</evidence>
<gene>
    <name evidence="7 12" type="primary">efp</name>
    <name evidence="12" type="ORF">COU23_02130</name>
</gene>
<dbReference type="Gene3D" id="2.30.30.30">
    <property type="match status" value="1"/>
</dbReference>
<evidence type="ECO:0000313" key="13">
    <source>
        <dbReference type="Proteomes" id="UP000231464"/>
    </source>
</evidence>
<evidence type="ECO:0000256" key="9">
    <source>
        <dbReference type="RuleBase" id="RU004389"/>
    </source>
</evidence>
<dbReference type="InterPro" id="IPR012340">
    <property type="entry name" value="NA-bd_OB-fold"/>
</dbReference>
<evidence type="ECO:0000259" key="11">
    <source>
        <dbReference type="SMART" id="SM01185"/>
    </source>
</evidence>
<name>A0A2M6WAD9_9BACT</name>
<dbReference type="EMBL" id="PFBP01000035">
    <property type="protein sequence ID" value="PIT89770.1"/>
    <property type="molecule type" value="Genomic_DNA"/>
</dbReference>
<dbReference type="SMART" id="SM00841">
    <property type="entry name" value="Elong-fact-P_C"/>
    <property type="match status" value="1"/>
</dbReference>
<dbReference type="Pfam" id="PF09285">
    <property type="entry name" value="Elong-fact-P_C"/>
    <property type="match status" value="1"/>
</dbReference>
<dbReference type="InterPro" id="IPR014722">
    <property type="entry name" value="Rib_uL2_dom2"/>
</dbReference>
<dbReference type="NCBIfam" id="TIGR00038">
    <property type="entry name" value="efp"/>
    <property type="match status" value="1"/>
</dbReference>
<reference evidence="13" key="1">
    <citation type="submission" date="2017-09" db="EMBL/GenBank/DDBJ databases">
        <title>Depth-based differentiation of microbial function through sediment-hosted aquifers and enrichment of novel symbionts in the deep terrestrial subsurface.</title>
        <authorList>
            <person name="Probst A.J."/>
            <person name="Ladd B."/>
            <person name="Jarett J.K."/>
            <person name="Geller-Mcgrath D.E."/>
            <person name="Sieber C.M.K."/>
            <person name="Emerson J.B."/>
            <person name="Anantharaman K."/>
            <person name="Thomas B.C."/>
            <person name="Malmstrom R."/>
            <person name="Stieglmeier M."/>
            <person name="Klingl A."/>
            <person name="Woyke T."/>
            <person name="Ryan C.M."/>
            <person name="Banfield J.F."/>
        </authorList>
    </citation>
    <scope>NUCLEOTIDE SEQUENCE [LARGE SCALE GENOMIC DNA]</scope>
</reference>
<evidence type="ECO:0000256" key="3">
    <source>
        <dbReference type="ARBA" id="ARBA00009479"/>
    </source>
</evidence>
<dbReference type="InterPro" id="IPR011768">
    <property type="entry name" value="Transl_elongation_fac_P"/>
</dbReference>
<sequence length="186" mass="21169">MSTLTDIKKGIILKFNNEPCVVQEAKFLRMQQRKPVMQTKMKNIKTGQVIEYSFKQGEPVELADMSRRKVNFLYKEKDKYCFMDADYEQIYLAEDLIGEAKKFLKETQEVDLILYEDSIIGVKLPPKVDLKIIQAPPGVKGNTATGGKKAAVLETGATINVPLFINEGEIIRVNTETKEYVERISD</sequence>
<dbReference type="AlphaFoldDB" id="A0A2M6WAD9"/>
<dbReference type="CDD" id="cd05794">
    <property type="entry name" value="S1_EF-P_repeat_2"/>
    <property type="match status" value="1"/>
</dbReference>
<dbReference type="Gene3D" id="2.40.50.140">
    <property type="entry name" value="Nucleic acid-binding proteins"/>
    <property type="match status" value="2"/>
</dbReference>
<evidence type="ECO:0000259" key="10">
    <source>
        <dbReference type="SMART" id="SM00841"/>
    </source>
</evidence>
<keyword evidence="5 7" id="KW-0251">Elongation factor</keyword>
<comment type="subcellular location">
    <subcellularLocation>
        <location evidence="1 7">Cytoplasm</location>
    </subcellularLocation>
</comment>
<dbReference type="PANTHER" id="PTHR30053:SF12">
    <property type="entry name" value="ELONGATION FACTOR P (EF-P) FAMILY PROTEIN"/>
    <property type="match status" value="1"/>
</dbReference>
<dbReference type="InterPro" id="IPR008991">
    <property type="entry name" value="Translation_prot_SH3-like_sf"/>
</dbReference>
<dbReference type="InterPro" id="IPR015365">
    <property type="entry name" value="Elong-fact-P_C"/>
</dbReference>
<proteinExistence type="inferred from homology"/>
<organism evidence="12 13">
    <name type="scientific">Candidatus Kuenenbacteria bacterium CG10_big_fil_rev_8_21_14_0_10_36_11</name>
    <dbReference type="NCBI Taxonomy" id="1974618"/>
    <lineage>
        <taxon>Bacteria</taxon>
        <taxon>Candidatus Kueneniibacteriota</taxon>
    </lineage>
</organism>
<dbReference type="SMART" id="SM01185">
    <property type="entry name" value="EFP"/>
    <property type="match status" value="1"/>
</dbReference>
<dbReference type="Pfam" id="PF01132">
    <property type="entry name" value="EFP"/>
    <property type="match status" value="1"/>
</dbReference>
<dbReference type="InterPro" id="IPR020599">
    <property type="entry name" value="Transl_elong_fac_P/YeiP"/>
</dbReference>